<dbReference type="InterPro" id="IPR025164">
    <property type="entry name" value="Toastrack_DUF4097"/>
</dbReference>
<reference evidence="2 3" key="1">
    <citation type="submission" date="2018-07" db="EMBL/GenBank/DDBJ databases">
        <title>Genomic Encyclopedia of Type Strains, Phase III (KMG-III): the genomes of soil and plant-associated and newly described type strains.</title>
        <authorList>
            <person name="Whitman W."/>
        </authorList>
    </citation>
    <scope>NUCLEOTIDE SEQUENCE [LARGE SCALE GENOMIC DNA]</scope>
    <source>
        <strain evidence="2 3">CECT 7031</strain>
    </source>
</reference>
<feature type="domain" description="DUF4097" evidence="1">
    <location>
        <begin position="57"/>
        <end position="331"/>
    </location>
</feature>
<proteinExistence type="predicted"/>
<organism evidence="2 3">
    <name type="scientific">Weissella soli</name>
    <dbReference type="NCBI Taxonomy" id="155866"/>
    <lineage>
        <taxon>Bacteria</taxon>
        <taxon>Bacillati</taxon>
        <taxon>Bacillota</taxon>
        <taxon>Bacilli</taxon>
        <taxon>Lactobacillales</taxon>
        <taxon>Lactobacillaceae</taxon>
        <taxon>Weissella</taxon>
    </lineage>
</organism>
<keyword evidence="3" id="KW-1185">Reference proteome</keyword>
<accession>A0A288Q756</accession>
<dbReference type="AlphaFoldDB" id="A0A288Q756"/>
<evidence type="ECO:0000313" key="2">
    <source>
        <dbReference type="EMBL" id="RDL01079.1"/>
    </source>
</evidence>
<dbReference type="GeneID" id="94546670"/>
<comment type="caution">
    <text evidence="2">The sequence shown here is derived from an EMBL/GenBank/DDBJ whole genome shotgun (WGS) entry which is preliminary data.</text>
</comment>
<dbReference type="RefSeq" id="WP_070230648.1">
    <property type="nucleotide sequence ID" value="NZ_BJYO01000007.1"/>
</dbReference>
<gene>
    <name evidence="2" type="ORF">DFP99_1550</name>
</gene>
<dbReference type="Proteomes" id="UP000254912">
    <property type="component" value="Unassembled WGS sequence"/>
</dbReference>
<dbReference type="KEGG" id="wso:WSWS_01486"/>
<name>A0A288Q756_9LACO</name>
<dbReference type="Pfam" id="PF13349">
    <property type="entry name" value="DUF4097"/>
    <property type="match status" value="1"/>
</dbReference>
<sequence length="332" mass="35814">MAKLFKLILIGFVTIAVGLSLATVGYLNHGVNAIQLRHGRFFVPQEAKVHEKLTSFSKINIAANAINVNIKRDNSISKPKIIARVDDSDDFTYEVNNGTLVVKYAQNGDYTGVGFGSSGSTYITVLLPRQMSLKDIQLTGNDSGVILKQVTVAKLTANLTYSGLRLQQVNADKVITSNNDSDLRTIKANIKNLQTTSHGGDVKLERSQIANFDGDLEDGDVDIDRTTVSGDNKVMIADGNIKFTDATISTFAANLQESDVAMNRTTFTGKNTISIQDGDVSGGSVHVTGIEARISDGDLTVLGKKYVGHYQKNENAKDNLVLTVVDGDITLN</sequence>
<evidence type="ECO:0000313" key="3">
    <source>
        <dbReference type="Proteomes" id="UP000254912"/>
    </source>
</evidence>
<protein>
    <submittedName>
        <fullName evidence="2">Putative adhesin</fullName>
    </submittedName>
</protein>
<dbReference type="Gene3D" id="2.160.20.120">
    <property type="match status" value="1"/>
</dbReference>
<evidence type="ECO:0000259" key="1">
    <source>
        <dbReference type="Pfam" id="PF13349"/>
    </source>
</evidence>
<dbReference type="EMBL" id="QRAS01000005">
    <property type="protein sequence ID" value="RDL01079.1"/>
    <property type="molecule type" value="Genomic_DNA"/>
</dbReference>